<dbReference type="EMBL" id="CP155573">
    <property type="protein sequence ID" value="XFO69175.1"/>
    <property type="molecule type" value="Genomic_DNA"/>
</dbReference>
<reference evidence="1" key="1">
    <citation type="submission" date="2024-05" db="EMBL/GenBank/DDBJ databases">
        <title>Isolation and characterization of Sporomusa carbonis sp. nov., a carboxydotrophic hydrogenogen in the genus of Sporomusa isolated from a charcoal burning pile.</title>
        <authorList>
            <person name="Boeer T."/>
            <person name="Rosenbaum F."/>
            <person name="Eysell L."/>
            <person name="Mueller V."/>
            <person name="Daniel R."/>
            <person name="Poehlein A."/>
        </authorList>
    </citation>
    <scope>NUCLEOTIDE SEQUENCE [LARGE SCALE GENOMIC DNA]</scope>
    <source>
        <strain evidence="1">DSM 10669</strain>
    </source>
</reference>
<name>A0ABZ3ITY4_9FIRM</name>
<gene>
    <name evidence="1" type="ORF">SPSIL_054050</name>
</gene>
<evidence type="ECO:0008006" key="3">
    <source>
        <dbReference type="Google" id="ProtNLM"/>
    </source>
</evidence>
<sequence>MPRTARKKSNSGIYHIMLRGINRQIIFEDDEDRVKFIGIIGNTNGLVIYFKIDTKAK</sequence>
<evidence type="ECO:0000313" key="1">
    <source>
        <dbReference type="EMBL" id="XFO69175.1"/>
    </source>
</evidence>
<accession>A0ABZ3ITY4</accession>
<organism evidence="1 2">
    <name type="scientific">Sporomusa silvacetica DSM 10669</name>
    <dbReference type="NCBI Taxonomy" id="1123289"/>
    <lineage>
        <taxon>Bacteria</taxon>
        <taxon>Bacillati</taxon>
        <taxon>Bacillota</taxon>
        <taxon>Negativicutes</taxon>
        <taxon>Selenomonadales</taxon>
        <taxon>Sporomusaceae</taxon>
        <taxon>Sporomusa</taxon>
    </lineage>
</organism>
<keyword evidence="2" id="KW-1185">Reference proteome</keyword>
<proteinExistence type="predicted"/>
<dbReference type="Proteomes" id="UP000216752">
    <property type="component" value="Chromosome"/>
</dbReference>
<evidence type="ECO:0000313" key="2">
    <source>
        <dbReference type="Proteomes" id="UP000216752"/>
    </source>
</evidence>
<protein>
    <recommendedName>
        <fullName evidence="3">Transposase</fullName>
    </recommendedName>
</protein>